<keyword evidence="3" id="KW-1185">Reference proteome</keyword>
<keyword evidence="1" id="KW-0732">Signal</keyword>
<evidence type="ECO:0000313" key="3">
    <source>
        <dbReference type="Proteomes" id="UP000694409"/>
    </source>
</evidence>
<evidence type="ECO:0000256" key="1">
    <source>
        <dbReference type="SAM" id="SignalP"/>
    </source>
</evidence>
<evidence type="ECO:0008006" key="4">
    <source>
        <dbReference type="Google" id="ProtNLM"/>
    </source>
</evidence>
<sequence>AAVHNQVVTVLLFTAWQSFCSSISSYVQAFSANWPLPNLKFFCGPLSALAITLSAENCNREMCFDRSLKIVTSEAISSLWTVISQEHKNKDFKVINTGRQNQP</sequence>
<proteinExistence type="predicted"/>
<accession>A0A8C9NHM8</accession>
<name>A0A8C9NHM8_SERCA</name>
<feature type="signal peptide" evidence="1">
    <location>
        <begin position="1"/>
        <end position="22"/>
    </location>
</feature>
<organism evidence="2 3">
    <name type="scientific">Serinus canaria</name>
    <name type="common">Island canary</name>
    <name type="synonym">Fringilla canaria</name>
    <dbReference type="NCBI Taxonomy" id="9135"/>
    <lineage>
        <taxon>Eukaryota</taxon>
        <taxon>Metazoa</taxon>
        <taxon>Chordata</taxon>
        <taxon>Craniata</taxon>
        <taxon>Vertebrata</taxon>
        <taxon>Euteleostomi</taxon>
        <taxon>Archelosauria</taxon>
        <taxon>Archosauria</taxon>
        <taxon>Dinosauria</taxon>
        <taxon>Saurischia</taxon>
        <taxon>Theropoda</taxon>
        <taxon>Coelurosauria</taxon>
        <taxon>Aves</taxon>
        <taxon>Neognathae</taxon>
        <taxon>Neoaves</taxon>
        <taxon>Telluraves</taxon>
        <taxon>Australaves</taxon>
        <taxon>Passeriformes</taxon>
        <taxon>Passeroidea</taxon>
        <taxon>Fringillidae</taxon>
        <taxon>Carduelinae</taxon>
        <taxon>Serinus</taxon>
    </lineage>
</organism>
<dbReference type="Ensembl" id="ENSSCAT00000019472.1">
    <property type="protein sequence ID" value="ENSSCAP00000017387.1"/>
    <property type="gene ID" value="ENSSCAG00000012634.1"/>
</dbReference>
<feature type="chain" id="PRO_5034105264" description="Secreted protein" evidence="1">
    <location>
        <begin position="23"/>
        <end position="103"/>
    </location>
</feature>
<reference evidence="2" key="1">
    <citation type="submission" date="2025-08" db="UniProtKB">
        <authorList>
            <consortium name="Ensembl"/>
        </authorList>
    </citation>
    <scope>IDENTIFICATION</scope>
</reference>
<dbReference type="Proteomes" id="UP000694409">
    <property type="component" value="Unassembled WGS sequence"/>
</dbReference>
<protein>
    <recommendedName>
        <fullName evidence="4">Secreted protein</fullName>
    </recommendedName>
</protein>
<dbReference type="AlphaFoldDB" id="A0A8C9NHM8"/>
<reference evidence="2" key="2">
    <citation type="submission" date="2025-09" db="UniProtKB">
        <authorList>
            <consortium name="Ensembl"/>
        </authorList>
    </citation>
    <scope>IDENTIFICATION</scope>
</reference>
<evidence type="ECO:0000313" key="2">
    <source>
        <dbReference type="Ensembl" id="ENSSCAP00000017387.1"/>
    </source>
</evidence>